<dbReference type="InterPro" id="IPR019405">
    <property type="entry name" value="Lactonase_7-beta_prop"/>
</dbReference>
<reference evidence="3 4" key="1">
    <citation type="submission" date="2021-11" db="EMBL/GenBank/DDBJ databases">
        <title>Aliifidinibius sp. nov., a new bacterium isolated from saline soil.</title>
        <authorList>
            <person name="Galisteo C."/>
            <person name="De La Haba R."/>
            <person name="Sanchez-Porro C."/>
            <person name="Ventosa A."/>
        </authorList>
    </citation>
    <scope>NUCLEOTIDE SEQUENCE [LARGE SCALE GENOMIC DNA]</scope>
    <source>
        <strain evidence="3 4">KACC 190600</strain>
    </source>
</reference>
<comment type="similarity">
    <text evidence="1">Belongs to the cycloisomerase 2 family.</text>
</comment>
<organism evidence="3 4">
    <name type="scientific">Fodinibius salicampi</name>
    <dbReference type="NCBI Taxonomy" id="1920655"/>
    <lineage>
        <taxon>Bacteria</taxon>
        <taxon>Pseudomonadati</taxon>
        <taxon>Balneolota</taxon>
        <taxon>Balneolia</taxon>
        <taxon>Balneolales</taxon>
        <taxon>Balneolaceae</taxon>
        <taxon>Fodinibius</taxon>
    </lineage>
</organism>
<dbReference type="InterPro" id="IPR015943">
    <property type="entry name" value="WD40/YVTN_repeat-like_dom_sf"/>
</dbReference>
<gene>
    <name evidence="3" type="ORF">LQ318_02675</name>
</gene>
<sequence>MRKILCFAVMSMLLIFYPASILGQSSSFYLFVGTYTSGESEGIYVYEFNAETGEANYISKVSGVENPSYIAISPDDNYVYAVNETGAENGGSVSAFSFDKAKGELKFLNKKSSRGGHPCYVSVDQTGRWAFAGNYSGGSLSMLPIAEDGSLQEAKAYFEHSGSSVNKNRQERPHVHCTYVAPDNEHVLVADLGTDQVKSYRFNASKGELAPLESGVYEAEPGSGPRHITFHPEGDFAYLINELNGTIDAFTFEAGKLNKIQQVSTLPENYEGVVSGADIQLSPDGKFLYASNREDLNNIVIYSVNQENGQLSYVGKQNSGGIHPRNFMIDPTGQYLLVANRNTDNVVVFKRDKESGMLTKTGNEFEISMPVCLKMMSVD</sequence>
<evidence type="ECO:0000313" key="3">
    <source>
        <dbReference type="EMBL" id="MCW9711798.1"/>
    </source>
</evidence>
<dbReference type="EMBL" id="JAJNDC010000001">
    <property type="protein sequence ID" value="MCW9711798.1"/>
    <property type="molecule type" value="Genomic_DNA"/>
</dbReference>
<proteinExistence type="inferred from homology"/>
<keyword evidence="2" id="KW-0119">Carbohydrate metabolism</keyword>
<dbReference type="InterPro" id="IPR050282">
    <property type="entry name" value="Cycloisomerase_2"/>
</dbReference>
<dbReference type="Pfam" id="PF10282">
    <property type="entry name" value="Lactonase"/>
    <property type="match status" value="1"/>
</dbReference>
<dbReference type="RefSeq" id="WP_265787305.1">
    <property type="nucleotide sequence ID" value="NZ_BAABRS010000001.1"/>
</dbReference>
<accession>A0ABT3PVC6</accession>
<name>A0ABT3PVC6_9BACT</name>
<protein>
    <submittedName>
        <fullName evidence="3">Lactonase family protein</fullName>
    </submittedName>
</protein>
<keyword evidence="2" id="KW-0313">Glucose metabolism</keyword>
<dbReference type="Proteomes" id="UP001207337">
    <property type="component" value="Unassembled WGS sequence"/>
</dbReference>
<evidence type="ECO:0000313" key="4">
    <source>
        <dbReference type="Proteomes" id="UP001207337"/>
    </source>
</evidence>
<keyword evidence="4" id="KW-1185">Reference proteome</keyword>
<dbReference type="PANTHER" id="PTHR30344">
    <property type="entry name" value="6-PHOSPHOGLUCONOLACTONASE-RELATED"/>
    <property type="match status" value="1"/>
</dbReference>
<evidence type="ECO:0000256" key="2">
    <source>
        <dbReference type="ARBA" id="ARBA00022526"/>
    </source>
</evidence>
<dbReference type="PANTHER" id="PTHR30344:SF1">
    <property type="entry name" value="6-PHOSPHOGLUCONOLACTONASE"/>
    <property type="match status" value="1"/>
</dbReference>
<comment type="caution">
    <text evidence="3">The sequence shown here is derived from an EMBL/GenBank/DDBJ whole genome shotgun (WGS) entry which is preliminary data.</text>
</comment>
<dbReference type="InterPro" id="IPR011048">
    <property type="entry name" value="Haem_d1_sf"/>
</dbReference>
<dbReference type="Gene3D" id="2.130.10.10">
    <property type="entry name" value="YVTN repeat-like/Quinoprotein amine dehydrogenase"/>
    <property type="match status" value="1"/>
</dbReference>
<evidence type="ECO:0000256" key="1">
    <source>
        <dbReference type="ARBA" id="ARBA00005564"/>
    </source>
</evidence>
<dbReference type="SUPFAM" id="SSF51004">
    <property type="entry name" value="C-terminal (heme d1) domain of cytochrome cd1-nitrite reductase"/>
    <property type="match status" value="1"/>
</dbReference>